<evidence type="ECO:0008006" key="3">
    <source>
        <dbReference type="Google" id="ProtNLM"/>
    </source>
</evidence>
<accession>A0A382BSJ5</accession>
<organism evidence="2">
    <name type="scientific">marine metagenome</name>
    <dbReference type="NCBI Taxonomy" id="408172"/>
    <lineage>
        <taxon>unclassified sequences</taxon>
        <taxon>metagenomes</taxon>
        <taxon>ecological metagenomes</taxon>
    </lineage>
</organism>
<sequence>MLIRGFNIPTNVSIRRLSWVESSFTVSGMVGAVVVVVLFPGVAHAQSIGTDRPDFVESSSTVGARNLQVEGAVAFDHSSVPGLDVDNIMTPLLLRVGIADSWELRLESNWFISSGMTDTATGGEKLSKIGMSDLDLGVKWAFHASDGAGPSMASLVHVALPTGSDDFRGKGMRPSLRVTMEWALGRTWGIGVMPGILYDRDDLGSFASGIAALAVGKGLTERLSTFAEVAFEQVSEKQRGGNVAFVAFGTTLLLNDYWQLDTAVAVGLTDQSPDHGLTFGLSGLFGW</sequence>
<evidence type="ECO:0000313" key="2">
    <source>
        <dbReference type="EMBL" id="SVB16808.1"/>
    </source>
</evidence>
<proteinExistence type="predicted"/>
<feature type="transmembrane region" description="Helical" evidence="1">
    <location>
        <begin position="24"/>
        <end position="43"/>
    </location>
</feature>
<reference evidence="2" key="1">
    <citation type="submission" date="2018-05" db="EMBL/GenBank/DDBJ databases">
        <authorList>
            <person name="Lanie J.A."/>
            <person name="Ng W.-L."/>
            <person name="Kazmierczak K.M."/>
            <person name="Andrzejewski T.M."/>
            <person name="Davidsen T.M."/>
            <person name="Wayne K.J."/>
            <person name="Tettelin H."/>
            <person name="Glass J.I."/>
            <person name="Rusch D."/>
            <person name="Podicherti R."/>
            <person name="Tsui H.-C.T."/>
            <person name="Winkler M.E."/>
        </authorList>
    </citation>
    <scope>NUCLEOTIDE SEQUENCE</scope>
</reference>
<keyword evidence="1" id="KW-1133">Transmembrane helix</keyword>
<dbReference type="InterPro" id="IPR025737">
    <property type="entry name" value="FApF"/>
</dbReference>
<evidence type="ECO:0000256" key="1">
    <source>
        <dbReference type="SAM" id="Phobius"/>
    </source>
</evidence>
<name>A0A382BSJ5_9ZZZZ</name>
<dbReference type="EMBL" id="UINC01031175">
    <property type="protein sequence ID" value="SVB16808.1"/>
    <property type="molecule type" value="Genomic_DNA"/>
</dbReference>
<keyword evidence="1" id="KW-0812">Transmembrane</keyword>
<dbReference type="Pfam" id="PF13557">
    <property type="entry name" value="Phenol_MetA_deg"/>
    <property type="match status" value="1"/>
</dbReference>
<gene>
    <name evidence="2" type="ORF">METZ01_LOCUS169662</name>
</gene>
<protein>
    <recommendedName>
        <fullName evidence="3">Transporter</fullName>
    </recommendedName>
</protein>
<dbReference type="AlphaFoldDB" id="A0A382BSJ5"/>
<keyword evidence="1" id="KW-0472">Membrane</keyword>